<dbReference type="EMBL" id="JAGQNX010000053">
    <property type="protein sequence ID" value="MCA9308235.1"/>
    <property type="molecule type" value="Genomic_DNA"/>
</dbReference>
<name>A0A955ECK9_UNCKA</name>
<proteinExistence type="predicted"/>
<evidence type="ECO:0000313" key="1">
    <source>
        <dbReference type="EMBL" id="MCA9308235.1"/>
    </source>
</evidence>
<organism evidence="1 2">
    <name type="scientific">candidate division WWE3 bacterium</name>
    <dbReference type="NCBI Taxonomy" id="2053526"/>
    <lineage>
        <taxon>Bacteria</taxon>
        <taxon>Katanobacteria</taxon>
    </lineage>
</organism>
<accession>A0A955ECK9</accession>
<dbReference type="Proteomes" id="UP000740557">
    <property type="component" value="Unassembled WGS sequence"/>
</dbReference>
<protein>
    <submittedName>
        <fullName evidence="1">Uncharacterized protein</fullName>
    </submittedName>
</protein>
<dbReference type="AlphaFoldDB" id="A0A955ECK9"/>
<evidence type="ECO:0000313" key="2">
    <source>
        <dbReference type="Proteomes" id="UP000740557"/>
    </source>
</evidence>
<reference evidence="1" key="1">
    <citation type="submission" date="2020-04" db="EMBL/GenBank/DDBJ databases">
        <authorList>
            <person name="Zhang T."/>
        </authorList>
    </citation>
    <scope>NUCLEOTIDE SEQUENCE</scope>
    <source>
        <strain evidence="1">HKST-UBA79</strain>
    </source>
</reference>
<sequence length="232" mass="26473">MQAQHLDLERTTLVERETQRQECFRVCRTKILDLAQNKTPTQEDVINTAGYIMVQVRPLVHSVYKTHLKEEPAVKLYEDLQQHYIPQGSTHTVANNGGLIQESVEDPNGGQLVRILGMEEFLANEAVMITVSEKYEEPELSGELIENETHIIVSPTGIELLIQTNDPEINADMFDQTVLDTIRKDFEEDLQGVNLRCIIQTGEITAEKIQITYTATRGNKKQIYNYEVQTIE</sequence>
<comment type="caution">
    <text evidence="1">The sequence shown here is derived from an EMBL/GenBank/DDBJ whole genome shotgun (WGS) entry which is preliminary data.</text>
</comment>
<gene>
    <name evidence="1" type="ORF">KC980_01870</name>
</gene>
<reference evidence="1" key="2">
    <citation type="journal article" date="2021" name="Microbiome">
        <title>Successional dynamics and alternative stable states in a saline activated sludge microbial community over 9 years.</title>
        <authorList>
            <person name="Wang Y."/>
            <person name="Ye J."/>
            <person name="Ju F."/>
            <person name="Liu L."/>
            <person name="Boyd J.A."/>
            <person name="Deng Y."/>
            <person name="Parks D.H."/>
            <person name="Jiang X."/>
            <person name="Yin X."/>
            <person name="Woodcroft B.J."/>
            <person name="Tyson G.W."/>
            <person name="Hugenholtz P."/>
            <person name="Polz M.F."/>
            <person name="Zhang T."/>
        </authorList>
    </citation>
    <scope>NUCLEOTIDE SEQUENCE</scope>
    <source>
        <strain evidence="1">HKST-UBA79</strain>
    </source>
</reference>